<keyword evidence="1" id="KW-0472">Membrane</keyword>
<dbReference type="Pfam" id="PF11391">
    <property type="entry name" value="DUF2798"/>
    <property type="match status" value="1"/>
</dbReference>
<dbReference type="InterPro" id="IPR021529">
    <property type="entry name" value="DUF2798"/>
</dbReference>
<proteinExistence type="predicted"/>
<protein>
    <submittedName>
        <fullName evidence="2">DUF2798 domain-containing protein</fullName>
    </submittedName>
</protein>
<accession>A0A5Q2QDZ5</accession>
<keyword evidence="1" id="KW-0812">Transmembrane</keyword>
<gene>
    <name evidence="2" type="ORF">GH975_05635</name>
</gene>
<evidence type="ECO:0000313" key="2">
    <source>
        <dbReference type="EMBL" id="QGG80080.1"/>
    </source>
</evidence>
<dbReference type="KEGG" id="llp:GH975_05635"/>
<keyword evidence="1" id="KW-1133">Transmembrane helix</keyword>
<evidence type="ECO:0000313" key="3">
    <source>
        <dbReference type="Proteomes" id="UP000388235"/>
    </source>
</evidence>
<evidence type="ECO:0000256" key="1">
    <source>
        <dbReference type="SAM" id="Phobius"/>
    </source>
</evidence>
<reference evidence="2 3" key="1">
    <citation type="submission" date="2019-11" db="EMBL/GenBank/DDBJ databases">
        <authorList>
            <person name="Khan S.A."/>
            <person name="Jeon C.O."/>
            <person name="Chun B.H."/>
        </authorList>
    </citation>
    <scope>NUCLEOTIDE SEQUENCE [LARGE SCALE GENOMIC DNA]</scope>
    <source>
        <strain evidence="2 3">IMCC 1097</strain>
    </source>
</reference>
<dbReference type="EMBL" id="CP045871">
    <property type="protein sequence ID" value="QGG80080.1"/>
    <property type="molecule type" value="Genomic_DNA"/>
</dbReference>
<feature type="transmembrane region" description="Helical" evidence="1">
    <location>
        <begin position="40"/>
        <end position="62"/>
    </location>
</feature>
<sequence>MKFPKSSARYLNAILLSGVMSFVVSGFATAKAVGGLPPGIVMQWLGAWAIAWPIAAVVAILVGPRVQRLVARLTQ</sequence>
<dbReference type="RefSeq" id="WP_153713584.1">
    <property type="nucleotide sequence ID" value="NZ_CP045871.1"/>
</dbReference>
<name>A0A5Q2QDZ5_9GAMM</name>
<dbReference type="Proteomes" id="UP000388235">
    <property type="component" value="Chromosome"/>
</dbReference>
<dbReference type="AlphaFoldDB" id="A0A5Q2QDZ5"/>
<keyword evidence="3" id="KW-1185">Reference proteome</keyword>
<organism evidence="2 3">
    <name type="scientific">Litorivicinus lipolyticus</name>
    <dbReference type="NCBI Taxonomy" id="418701"/>
    <lineage>
        <taxon>Bacteria</taxon>
        <taxon>Pseudomonadati</taxon>
        <taxon>Pseudomonadota</taxon>
        <taxon>Gammaproteobacteria</taxon>
        <taxon>Oceanospirillales</taxon>
        <taxon>Litorivicinaceae</taxon>
        <taxon>Litorivicinus</taxon>
    </lineage>
</organism>